<keyword evidence="2" id="KW-1185">Reference proteome</keyword>
<comment type="caution">
    <text evidence="1">The sequence shown here is derived from an EMBL/GenBank/DDBJ whole genome shotgun (WGS) entry which is preliminary data.</text>
</comment>
<evidence type="ECO:0000313" key="2">
    <source>
        <dbReference type="Proteomes" id="UP001163321"/>
    </source>
</evidence>
<reference evidence="1 2" key="1">
    <citation type="journal article" date="2022" name="bioRxiv">
        <title>The genome of the oomycete Peronosclerospora sorghi, a cosmopolitan pathogen of maize and sorghum, is inflated with dispersed pseudogenes.</title>
        <authorList>
            <person name="Fletcher K."/>
            <person name="Martin F."/>
            <person name="Isakeit T."/>
            <person name="Cavanaugh K."/>
            <person name="Magill C."/>
            <person name="Michelmore R."/>
        </authorList>
    </citation>
    <scope>NUCLEOTIDE SEQUENCE [LARGE SCALE GENOMIC DNA]</scope>
    <source>
        <strain evidence="1">P6</strain>
    </source>
</reference>
<organism evidence="1 2">
    <name type="scientific">Peronosclerospora sorghi</name>
    <dbReference type="NCBI Taxonomy" id="230839"/>
    <lineage>
        <taxon>Eukaryota</taxon>
        <taxon>Sar</taxon>
        <taxon>Stramenopiles</taxon>
        <taxon>Oomycota</taxon>
        <taxon>Peronosporomycetes</taxon>
        <taxon>Peronosporales</taxon>
        <taxon>Peronosporaceae</taxon>
        <taxon>Peronosclerospora</taxon>
    </lineage>
</organism>
<proteinExistence type="predicted"/>
<dbReference type="EMBL" id="CM047581">
    <property type="protein sequence ID" value="KAI9916467.1"/>
    <property type="molecule type" value="Genomic_DNA"/>
</dbReference>
<accession>A0ACC0WDG8</accession>
<evidence type="ECO:0000313" key="1">
    <source>
        <dbReference type="EMBL" id="KAI9916467.1"/>
    </source>
</evidence>
<protein>
    <submittedName>
        <fullName evidence="1">Uncharacterized protein</fullName>
    </submittedName>
</protein>
<sequence>MIAARVRFVVRKVIDRFVVRVDPDIFQHGVRPNSIENVGLMLFNQVNRLGVPSTLKSKDTFVVAAVFVVTNELALRLGRQRRFARARKSKENGSVPPALPILADACMVITPLRGK</sequence>
<name>A0ACC0WDG8_9STRA</name>
<dbReference type="Proteomes" id="UP001163321">
    <property type="component" value="Chromosome 2"/>
</dbReference>
<gene>
    <name evidence="1" type="ORF">PsorP6_017164</name>
</gene>